<evidence type="ECO:0000313" key="4">
    <source>
        <dbReference type="Proteomes" id="UP001156682"/>
    </source>
</evidence>
<dbReference type="GO" id="GO:0008483">
    <property type="term" value="F:transaminase activity"/>
    <property type="evidence" value="ECO:0007669"/>
    <property type="project" value="UniProtKB-KW"/>
</dbReference>
<organism evidence="3 4">
    <name type="scientific">Marinospirillum insulare</name>
    <dbReference type="NCBI Taxonomy" id="217169"/>
    <lineage>
        <taxon>Bacteria</taxon>
        <taxon>Pseudomonadati</taxon>
        <taxon>Pseudomonadota</taxon>
        <taxon>Gammaproteobacteria</taxon>
        <taxon>Oceanospirillales</taxon>
        <taxon>Oceanospirillaceae</taxon>
        <taxon>Marinospirillum</taxon>
    </lineage>
</organism>
<comment type="similarity">
    <text evidence="2">Belongs to the DegT/DnrJ/EryC1 family.</text>
</comment>
<dbReference type="CDD" id="cd00616">
    <property type="entry name" value="AHBA_syn"/>
    <property type="match status" value="1"/>
</dbReference>
<dbReference type="PIRSF" id="PIRSF000390">
    <property type="entry name" value="PLP_StrS"/>
    <property type="match status" value="1"/>
</dbReference>
<dbReference type="PANTHER" id="PTHR30244">
    <property type="entry name" value="TRANSAMINASE"/>
    <property type="match status" value="1"/>
</dbReference>
<keyword evidence="1 2" id="KW-0663">Pyridoxal phosphate</keyword>
<dbReference type="Pfam" id="PF01041">
    <property type="entry name" value="DegT_DnrJ_EryC1"/>
    <property type="match status" value="1"/>
</dbReference>
<protein>
    <submittedName>
        <fullName evidence="3">Aminotransferase DegT</fullName>
    </submittedName>
</protein>
<accession>A0ABQ5ZWW9</accession>
<keyword evidence="4" id="KW-1185">Reference proteome</keyword>
<comment type="caution">
    <text evidence="3">The sequence shown here is derived from an EMBL/GenBank/DDBJ whole genome shotgun (WGS) entry which is preliminary data.</text>
</comment>
<dbReference type="Gene3D" id="3.40.640.10">
    <property type="entry name" value="Type I PLP-dependent aspartate aminotransferase-like (Major domain)"/>
    <property type="match status" value="1"/>
</dbReference>
<dbReference type="RefSeq" id="WP_027851142.1">
    <property type="nucleotide sequence ID" value="NZ_BSOR01000037.1"/>
</dbReference>
<name>A0ABQ5ZWW9_9GAMM</name>
<proteinExistence type="inferred from homology"/>
<dbReference type="InterPro" id="IPR015424">
    <property type="entry name" value="PyrdxlP-dep_Trfase"/>
</dbReference>
<gene>
    <name evidence="3" type="primary">degT</name>
    <name evidence="3" type="ORF">GCM10007878_21120</name>
</gene>
<dbReference type="SUPFAM" id="SSF53383">
    <property type="entry name" value="PLP-dependent transferases"/>
    <property type="match status" value="1"/>
</dbReference>
<reference evidence="4" key="1">
    <citation type="journal article" date="2019" name="Int. J. Syst. Evol. Microbiol.">
        <title>The Global Catalogue of Microorganisms (GCM) 10K type strain sequencing project: providing services to taxonomists for standard genome sequencing and annotation.</title>
        <authorList>
            <consortium name="The Broad Institute Genomics Platform"/>
            <consortium name="The Broad Institute Genome Sequencing Center for Infectious Disease"/>
            <person name="Wu L."/>
            <person name="Ma J."/>
        </authorList>
    </citation>
    <scope>NUCLEOTIDE SEQUENCE [LARGE SCALE GENOMIC DNA]</scope>
    <source>
        <strain evidence="4">NBRC 100033</strain>
    </source>
</reference>
<dbReference type="Proteomes" id="UP001156682">
    <property type="component" value="Unassembled WGS sequence"/>
</dbReference>
<dbReference type="InterPro" id="IPR015421">
    <property type="entry name" value="PyrdxlP-dep_Trfase_major"/>
</dbReference>
<evidence type="ECO:0000256" key="1">
    <source>
        <dbReference type="ARBA" id="ARBA00022898"/>
    </source>
</evidence>
<dbReference type="InterPro" id="IPR000653">
    <property type="entry name" value="DegT/StrS_aminotransferase"/>
</dbReference>
<dbReference type="InterPro" id="IPR015422">
    <property type="entry name" value="PyrdxlP-dep_Trfase_small"/>
</dbReference>
<evidence type="ECO:0000256" key="2">
    <source>
        <dbReference type="RuleBase" id="RU004508"/>
    </source>
</evidence>
<evidence type="ECO:0000313" key="3">
    <source>
        <dbReference type="EMBL" id="GLR64674.1"/>
    </source>
</evidence>
<dbReference type="Gene3D" id="3.90.1150.10">
    <property type="entry name" value="Aspartate Aminotransferase, domain 1"/>
    <property type="match status" value="1"/>
</dbReference>
<keyword evidence="3" id="KW-0808">Transferase</keyword>
<sequence>MQFIDLAAQQARIKDKIDSNIQKVLAHGQYILGPEVTELEEKLAAFTGTKHCISVANGTDALQIAQMAFGIGPGDEVITPGFTYIATAETVALLGAKPVYVDVCPKTYNLDPAKLEAAITPKTKAIIPVSLYGQCADMDAINALANKHGLPVIEDAAQSFGATYKGKQSCNLSTVACTSFFPSKPLGCYGDGGAIFTNDDELAKVLRQIARHGQDRRYHHIRVGVNSRLDTLQAAILLPKLEIFTEETKLRQQVAQRYLELLATKSTKPTKNENQGKENFRAFRGFSGEIITPFIEPHNTSVYAQYTIQVENRDQVQAKLKEAGIPTAVHYPIPLNKQPAVEDKNVQLPVGDAIAEKVMSLPMHPYMTEEDQQKIVQALVEVL</sequence>
<dbReference type="EMBL" id="BSOR01000037">
    <property type="protein sequence ID" value="GLR64674.1"/>
    <property type="molecule type" value="Genomic_DNA"/>
</dbReference>
<keyword evidence="3" id="KW-0032">Aminotransferase</keyword>
<dbReference type="PANTHER" id="PTHR30244:SF42">
    <property type="entry name" value="UDP-2-ACETAMIDO-2-DEOXY-3-OXO-D-GLUCURONATE AMINOTRANSFERASE"/>
    <property type="match status" value="1"/>
</dbReference>